<protein>
    <submittedName>
        <fullName evidence="2">Uncharacterized protein</fullName>
    </submittedName>
</protein>
<keyword evidence="3" id="KW-1185">Reference proteome</keyword>
<evidence type="ECO:0000313" key="3">
    <source>
        <dbReference type="Proteomes" id="UP000605970"/>
    </source>
</evidence>
<gene>
    <name evidence="2" type="ORF">Mgra_00007908</name>
</gene>
<sequence>MSKIFFILIIFIFINCFYAIPIRRTKLRLNLDGINEEQGTSSNINKRQREIKNPQRAFRNDYFDNINENSEENNKKEEPLVEQGTSSNINKRQRKNKILNKHLETIFLILKEKQNYKNIRMKILLEIKEKK</sequence>
<organism evidence="2 3">
    <name type="scientific">Meloidogyne graminicola</name>
    <dbReference type="NCBI Taxonomy" id="189291"/>
    <lineage>
        <taxon>Eukaryota</taxon>
        <taxon>Metazoa</taxon>
        <taxon>Ecdysozoa</taxon>
        <taxon>Nematoda</taxon>
        <taxon>Chromadorea</taxon>
        <taxon>Rhabditida</taxon>
        <taxon>Tylenchina</taxon>
        <taxon>Tylenchomorpha</taxon>
        <taxon>Tylenchoidea</taxon>
        <taxon>Meloidogynidae</taxon>
        <taxon>Meloidogyninae</taxon>
        <taxon>Meloidogyne</taxon>
    </lineage>
</organism>
<proteinExistence type="predicted"/>
<name>A0A8S9ZHA1_9BILA</name>
<dbReference type="Proteomes" id="UP000605970">
    <property type="component" value="Unassembled WGS sequence"/>
</dbReference>
<feature type="region of interest" description="Disordered" evidence="1">
    <location>
        <begin position="63"/>
        <end position="94"/>
    </location>
</feature>
<comment type="caution">
    <text evidence="2">The sequence shown here is derived from an EMBL/GenBank/DDBJ whole genome shotgun (WGS) entry which is preliminary data.</text>
</comment>
<dbReference type="EMBL" id="JABEBT010000096">
    <property type="protein sequence ID" value="KAF7632687.1"/>
    <property type="molecule type" value="Genomic_DNA"/>
</dbReference>
<evidence type="ECO:0000256" key="1">
    <source>
        <dbReference type="SAM" id="MobiDB-lite"/>
    </source>
</evidence>
<dbReference type="AlphaFoldDB" id="A0A8S9ZHA1"/>
<feature type="region of interest" description="Disordered" evidence="1">
    <location>
        <begin position="38"/>
        <end position="57"/>
    </location>
</feature>
<accession>A0A8S9ZHA1</accession>
<reference evidence="2" key="1">
    <citation type="journal article" date="2020" name="Ecol. Evol.">
        <title>Genome structure and content of the rice root-knot nematode (Meloidogyne graminicola).</title>
        <authorList>
            <person name="Phan N.T."/>
            <person name="Danchin E.G.J."/>
            <person name="Klopp C."/>
            <person name="Perfus-Barbeoch L."/>
            <person name="Kozlowski D.K."/>
            <person name="Koutsovoulos G.D."/>
            <person name="Lopez-Roques C."/>
            <person name="Bouchez O."/>
            <person name="Zahm M."/>
            <person name="Besnard G."/>
            <person name="Bellafiore S."/>
        </authorList>
    </citation>
    <scope>NUCLEOTIDE SEQUENCE</scope>
    <source>
        <strain evidence="2">VN-18</strain>
    </source>
</reference>
<evidence type="ECO:0000313" key="2">
    <source>
        <dbReference type="EMBL" id="KAF7632687.1"/>
    </source>
</evidence>
<feature type="compositionally biased region" description="Basic and acidic residues" evidence="1">
    <location>
        <begin position="47"/>
        <end position="57"/>
    </location>
</feature>